<gene>
    <name evidence="2" type="ORF">MM415A02229_0004</name>
    <name evidence="1" type="ORF">MM415B01469_0009</name>
</gene>
<dbReference type="EMBL" id="MT142053">
    <property type="protein sequence ID" value="QJA73786.1"/>
    <property type="molecule type" value="Genomic_DNA"/>
</dbReference>
<dbReference type="EMBL" id="MT141318">
    <property type="protein sequence ID" value="QJA58331.1"/>
    <property type="molecule type" value="Genomic_DNA"/>
</dbReference>
<proteinExistence type="predicted"/>
<dbReference type="AlphaFoldDB" id="A0A6M3IM41"/>
<name>A0A6M3IM41_9ZZZZ</name>
<protein>
    <submittedName>
        <fullName evidence="1">Uncharacterized protein</fullName>
    </submittedName>
</protein>
<evidence type="ECO:0000313" key="1">
    <source>
        <dbReference type="EMBL" id="QJA58331.1"/>
    </source>
</evidence>
<reference evidence="1" key="1">
    <citation type="submission" date="2020-03" db="EMBL/GenBank/DDBJ databases">
        <title>The deep terrestrial virosphere.</title>
        <authorList>
            <person name="Holmfeldt K."/>
            <person name="Nilsson E."/>
            <person name="Simone D."/>
            <person name="Lopez-Fernandez M."/>
            <person name="Wu X."/>
            <person name="de Brujin I."/>
            <person name="Lundin D."/>
            <person name="Andersson A."/>
            <person name="Bertilsson S."/>
            <person name="Dopson M."/>
        </authorList>
    </citation>
    <scope>NUCLEOTIDE SEQUENCE</scope>
    <source>
        <strain evidence="2">MM415A02229</strain>
        <strain evidence="1">MM415B01469</strain>
    </source>
</reference>
<sequence>MKDEKDQNVPFRFTTWRFHVMGAIRMLTASDPLGAYEPDEIMITPDFRRENKKVGIAVYSNPDRFPPIELLQPYLRKDFQENYILMKRAIQEAIDEEMKKQENPNDTETTN</sequence>
<evidence type="ECO:0000313" key="2">
    <source>
        <dbReference type="EMBL" id="QJA73786.1"/>
    </source>
</evidence>
<accession>A0A6M3IM41</accession>
<organism evidence="1">
    <name type="scientific">viral metagenome</name>
    <dbReference type="NCBI Taxonomy" id="1070528"/>
    <lineage>
        <taxon>unclassified sequences</taxon>
        <taxon>metagenomes</taxon>
        <taxon>organismal metagenomes</taxon>
    </lineage>
</organism>